<dbReference type="Proteomes" id="UP000078290">
    <property type="component" value="Unassembled WGS sequence"/>
</dbReference>
<proteinExistence type="predicted"/>
<sequence length="63" mass="6522">MEGGTVTVGNSSGINDGASAILIMERTKAEQLGFRPMARFVTSAVSGVHSSYIGNKPLNLLGI</sequence>
<evidence type="ECO:0000313" key="3">
    <source>
        <dbReference type="Proteomes" id="UP000078290"/>
    </source>
</evidence>
<dbReference type="GO" id="GO:0010124">
    <property type="term" value="P:phenylacetate catabolic process"/>
    <property type="evidence" value="ECO:0007669"/>
    <property type="project" value="TreeGrafter"/>
</dbReference>
<protein>
    <recommendedName>
        <fullName evidence="1">Thiolase N-terminal domain-containing protein</fullName>
    </recommendedName>
</protein>
<name>A0A1B7KUD5_PARTM</name>
<dbReference type="RefSeq" id="WP_064550794.1">
    <property type="nucleotide sequence ID" value="NZ_LXMA01000011.1"/>
</dbReference>
<dbReference type="InterPro" id="IPR050215">
    <property type="entry name" value="Thiolase-like_sf_Thiolase"/>
</dbReference>
<gene>
    <name evidence="2" type="ORF">A7K69_18655</name>
</gene>
<organism evidence="2 3">
    <name type="scientific">Parageobacillus thermoglucosidasius</name>
    <name type="common">Geobacillus thermoglucosidasius</name>
    <dbReference type="NCBI Taxonomy" id="1426"/>
    <lineage>
        <taxon>Bacteria</taxon>
        <taxon>Bacillati</taxon>
        <taxon>Bacillota</taxon>
        <taxon>Bacilli</taxon>
        <taxon>Bacillales</taxon>
        <taxon>Anoxybacillaceae</taxon>
        <taxon>Parageobacillus</taxon>
    </lineage>
</organism>
<dbReference type="OrthoDB" id="9764892at2"/>
<accession>A0A1B7KUD5</accession>
<reference evidence="3" key="1">
    <citation type="submission" date="2016-05" db="EMBL/GenBank/DDBJ databases">
        <authorList>
            <person name="Wang W."/>
            <person name="Zhu L."/>
        </authorList>
    </citation>
    <scope>NUCLEOTIDE SEQUENCE [LARGE SCALE GENOMIC DNA]</scope>
    <source>
        <strain evidence="3">W-2</strain>
    </source>
</reference>
<dbReference type="EMBL" id="LXMA01000011">
    <property type="protein sequence ID" value="OAT73681.1"/>
    <property type="molecule type" value="Genomic_DNA"/>
</dbReference>
<dbReference type="Gene3D" id="3.40.47.10">
    <property type="match status" value="2"/>
</dbReference>
<dbReference type="InterPro" id="IPR016039">
    <property type="entry name" value="Thiolase-like"/>
</dbReference>
<evidence type="ECO:0000313" key="2">
    <source>
        <dbReference type="EMBL" id="OAT73681.1"/>
    </source>
</evidence>
<evidence type="ECO:0000259" key="1">
    <source>
        <dbReference type="Pfam" id="PF00108"/>
    </source>
</evidence>
<dbReference type="SUPFAM" id="SSF53901">
    <property type="entry name" value="Thiolase-like"/>
    <property type="match status" value="1"/>
</dbReference>
<comment type="caution">
    <text evidence="2">The sequence shown here is derived from an EMBL/GenBank/DDBJ whole genome shotgun (WGS) entry which is preliminary data.</text>
</comment>
<dbReference type="Pfam" id="PF00108">
    <property type="entry name" value="Thiolase_N"/>
    <property type="match status" value="1"/>
</dbReference>
<dbReference type="InterPro" id="IPR020616">
    <property type="entry name" value="Thiolase_N"/>
</dbReference>
<dbReference type="PANTHER" id="PTHR43853">
    <property type="entry name" value="3-KETOACYL-COA THIOLASE, PEROXISOMAL"/>
    <property type="match status" value="1"/>
</dbReference>
<dbReference type="GO" id="GO:0003988">
    <property type="term" value="F:acetyl-CoA C-acyltransferase activity"/>
    <property type="evidence" value="ECO:0007669"/>
    <property type="project" value="TreeGrafter"/>
</dbReference>
<dbReference type="PANTHER" id="PTHR43853:SF3">
    <property type="entry name" value="ACETYL-COA C-ACETYLTRANSFERASE YHFS-RELATED"/>
    <property type="match status" value="1"/>
</dbReference>
<dbReference type="AlphaFoldDB" id="A0A1B7KUD5"/>
<dbReference type="GO" id="GO:0006635">
    <property type="term" value="P:fatty acid beta-oxidation"/>
    <property type="evidence" value="ECO:0007669"/>
    <property type="project" value="TreeGrafter"/>
</dbReference>
<feature type="domain" description="Thiolase N-terminal" evidence="1">
    <location>
        <begin position="3"/>
        <end position="26"/>
    </location>
</feature>